<evidence type="ECO:0000313" key="2">
    <source>
        <dbReference type="EMBL" id="HGG01618.1"/>
    </source>
</evidence>
<gene>
    <name evidence="2" type="ORF">ENR15_13455</name>
</gene>
<dbReference type="AlphaFoldDB" id="A0A7C3VMR1"/>
<accession>A0A7C3VMR1</accession>
<proteinExistence type="predicted"/>
<organism evidence="2">
    <name type="scientific">Planktothricoides sp. SpSt-374</name>
    <dbReference type="NCBI Taxonomy" id="2282167"/>
    <lineage>
        <taxon>Bacteria</taxon>
        <taxon>Bacillati</taxon>
        <taxon>Cyanobacteriota</taxon>
        <taxon>Cyanophyceae</taxon>
        <taxon>Oscillatoriophycideae</taxon>
        <taxon>Oscillatoriales</taxon>
        <taxon>Oscillatoriaceae</taxon>
        <taxon>Planktothricoides</taxon>
    </lineage>
</organism>
<sequence length="81" mass="8571">MTNYLVSILILNSQSRPLSWWFVSEIKPDAKNDACSNRKQAGKVVNSATASVPARGRPSSKATSFSLAGSSKSAGALTQLD</sequence>
<name>A0A7C3VMR1_9CYAN</name>
<dbReference type="EMBL" id="DSPX01000133">
    <property type="protein sequence ID" value="HGG01618.1"/>
    <property type="molecule type" value="Genomic_DNA"/>
</dbReference>
<reference evidence="2" key="1">
    <citation type="journal article" date="2020" name="mSystems">
        <title>Genome- and Community-Level Interaction Insights into Carbon Utilization and Element Cycling Functions of Hydrothermarchaeota in Hydrothermal Sediment.</title>
        <authorList>
            <person name="Zhou Z."/>
            <person name="Liu Y."/>
            <person name="Xu W."/>
            <person name="Pan J."/>
            <person name="Luo Z.H."/>
            <person name="Li M."/>
        </authorList>
    </citation>
    <scope>NUCLEOTIDE SEQUENCE [LARGE SCALE GENOMIC DNA]</scope>
    <source>
        <strain evidence="2">SpSt-374</strain>
    </source>
</reference>
<feature type="compositionally biased region" description="Low complexity" evidence="1">
    <location>
        <begin position="62"/>
        <end position="81"/>
    </location>
</feature>
<feature type="region of interest" description="Disordered" evidence="1">
    <location>
        <begin position="45"/>
        <end position="81"/>
    </location>
</feature>
<comment type="caution">
    <text evidence="2">The sequence shown here is derived from an EMBL/GenBank/DDBJ whole genome shotgun (WGS) entry which is preliminary data.</text>
</comment>
<protein>
    <submittedName>
        <fullName evidence="2">Uncharacterized protein</fullName>
    </submittedName>
</protein>
<evidence type="ECO:0000256" key="1">
    <source>
        <dbReference type="SAM" id="MobiDB-lite"/>
    </source>
</evidence>